<dbReference type="Proteomes" id="UP000789405">
    <property type="component" value="Unassembled WGS sequence"/>
</dbReference>
<organism evidence="2 3">
    <name type="scientific">Dentiscutata erythropus</name>
    <dbReference type="NCBI Taxonomy" id="1348616"/>
    <lineage>
        <taxon>Eukaryota</taxon>
        <taxon>Fungi</taxon>
        <taxon>Fungi incertae sedis</taxon>
        <taxon>Mucoromycota</taxon>
        <taxon>Glomeromycotina</taxon>
        <taxon>Glomeromycetes</taxon>
        <taxon>Diversisporales</taxon>
        <taxon>Gigasporaceae</taxon>
        <taxon>Dentiscutata</taxon>
    </lineage>
</organism>
<name>A0A9N8WTR5_9GLOM</name>
<dbReference type="EMBL" id="CAJVPY010000817">
    <property type="protein sequence ID" value="CAG8493385.1"/>
    <property type="molecule type" value="Genomic_DNA"/>
</dbReference>
<sequence length="171" mass="19237">MSDYSTVYDLSISPAFGVFTAPIQDPGTATEDTAAFYATRKRLIFLVAGELVLLKNTAYILCDPIEWTYPTSGTSNNSVANTPAKASRRQRNDDLEKLAEKFNSLNIKNQMYREQENAREDPQEECSTRANVLRLAINDIKGNNITILHPKKFQQTDNEPPKTNHNTPNRA</sequence>
<feature type="compositionally biased region" description="Polar residues" evidence="1">
    <location>
        <begin position="153"/>
        <end position="171"/>
    </location>
</feature>
<gene>
    <name evidence="2" type="ORF">DERYTH_LOCUS2529</name>
</gene>
<comment type="caution">
    <text evidence="2">The sequence shown here is derived from an EMBL/GenBank/DDBJ whole genome shotgun (WGS) entry which is preliminary data.</text>
</comment>
<dbReference type="AlphaFoldDB" id="A0A9N8WTR5"/>
<accession>A0A9N8WTR5</accession>
<evidence type="ECO:0000256" key="1">
    <source>
        <dbReference type="SAM" id="MobiDB-lite"/>
    </source>
</evidence>
<evidence type="ECO:0000313" key="3">
    <source>
        <dbReference type="Proteomes" id="UP000789405"/>
    </source>
</evidence>
<evidence type="ECO:0000313" key="2">
    <source>
        <dbReference type="EMBL" id="CAG8493385.1"/>
    </source>
</evidence>
<feature type="region of interest" description="Disordered" evidence="1">
    <location>
        <begin position="149"/>
        <end position="171"/>
    </location>
</feature>
<keyword evidence="3" id="KW-1185">Reference proteome</keyword>
<reference evidence="2" key="1">
    <citation type="submission" date="2021-06" db="EMBL/GenBank/DDBJ databases">
        <authorList>
            <person name="Kallberg Y."/>
            <person name="Tangrot J."/>
            <person name="Rosling A."/>
        </authorList>
    </citation>
    <scope>NUCLEOTIDE SEQUENCE</scope>
    <source>
        <strain evidence="2">MA453B</strain>
    </source>
</reference>
<dbReference type="OrthoDB" id="2415367at2759"/>
<proteinExistence type="predicted"/>
<protein>
    <submittedName>
        <fullName evidence="2">1574_t:CDS:1</fullName>
    </submittedName>
</protein>